<dbReference type="AlphaFoldDB" id="N6UWI4"/>
<comment type="caution">
    <text evidence="1">The sequence shown here is derived from an EMBL/GenBank/DDBJ whole genome shotgun (WGS) entry which is preliminary data.</text>
</comment>
<proteinExistence type="predicted"/>
<name>N6UWI4_9HYPH</name>
<keyword evidence="2" id="KW-1185">Reference proteome</keyword>
<dbReference type="OrthoDB" id="8235990at2"/>
<dbReference type="EMBL" id="AQHN01000072">
    <property type="protein sequence ID" value="ENN86035.1"/>
    <property type="molecule type" value="Genomic_DNA"/>
</dbReference>
<dbReference type="STRING" id="363754.RHSP_31711"/>
<gene>
    <name evidence="1" type="ORF">RHSP_31711</name>
</gene>
<dbReference type="RefSeq" id="WP_004121138.1">
    <property type="nucleotide sequence ID" value="NZ_AQHN01000072.1"/>
</dbReference>
<reference evidence="1 2" key="1">
    <citation type="journal article" date="2012" name="BMC Genomics">
        <title>Genomic basis of broad host range and environmental adaptability of Rhizobium tropici CIAT 899 and Rhizobium sp. PRF 81 which are used in inoculants for common bean (Phaseolus vulgaris L.).</title>
        <authorList>
            <person name="Ormeno-Orrillo E."/>
            <person name="Menna P."/>
            <person name="Almeida L.G."/>
            <person name="Ollero F.J."/>
            <person name="Nicolas M.F."/>
            <person name="Pains Rodrigues E."/>
            <person name="Shigueyoshi Nakatani A."/>
            <person name="Silva Batista J.S."/>
            <person name="Oliveira Chueire L.M."/>
            <person name="Souza R.C."/>
            <person name="Ribeiro Vasconcelos A.T."/>
            <person name="Megias M."/>
            <person name="Hungria M."/>
            <person name="Martinez-Romero E."/>
        </authorList>
    </citation>
    <scope>NUCLEOTIDE SEQUENCE [LARGE SCALE GENOMIC DNA]</scope>
    <source>
        <strain evidence="1 2">PRF 81</strain>
    </source>
</reference>
<organism evidence="1 2">
    <name type="scientific">Rhizobium freirei PRF 81</name>
    <dbReference type="NCBI Taxonomy" id="363754"/>
    <lineage>
        <taxon>Bacteria</taxon>
        <taxon>Pseudomonadati</taxon>
        <taxon>Pseudomonadota</taxon>
        <taxon>Alphaproteobacteria</taxon>
        <taxon>Hyphomicrobiales</taxon>
        <taxon>Rhizobiaceae</taxon>
        <taxon>Rhizobium/Agrobacterium group</taxon>
        <taxon>Rhizobium</taxon>
    </lineage>
</organism>
<dbReference type="Proteomes" id="UP000012429">
    <property type="component" value="Unassembled WGS sequence"/>
</dbReference>
<sequence>MGREVRKVPENWDHPRYAEWNAPFPTAVGRFIPMHNGGYEQAAADWLQKANAEGLEEAIDYYGDAPKKSDYMPSWPEEQRTHFMMYESTSEGTPISPAFSTPEELARWLADTGASSFAGHTASYEAWLRIANGGYAPSAVMTSHGLSSGVDVFATES</sequence>
<protein>
    <submittedName>
        <fullName evidence="1">Uncharacterized protein</fullName>
    </submittedName>
</protein>
<accession>N6UWI4</accession>
<evidence type="ECO:0000313" key="2">
    <source>
        <dbReference type="Proteomes" id="UP000012429"/>
    </source>
</evidence>
<evidence type="ECO:0000313" key="1">
    <source>
        <dbReference type="EMBL" id="ENN86035.1"/>
    </source>
</evidence>